<feature type="domain" description="Integrase catalytic" evidence="1">
    <location>
        <begin position="88"/>
        <end position="228"/>
    </location>
</feature>
<evidence type="ECO:0000259" key="1">
    <source>
        <dbReference type="PROSITE" id="PS50994"/>
    </source>
</evidence>
<keyword evidence="3" id="KW-1185">Reference proteome</keyword>
<dbReference type="AlphaFoldDB" id="A0AA39W0N1"/>
<evidence type="ECO:0000313" key="2">
    <source>
        <dbReference type="EMBL" id="KAK0598258.1"/>
    </source>
</evidence>
<dbReference type="GO" id="GO:0003676">
    <property type="term" value="F:nucleic acid binding"/>
    <property type="evidence" value="ECO:0007669"/>
    <property type="project" value="InterPro"/>
</dbReference>
<dbReference type="Proteomes" id="UP001168877">
    <property type="component" value="Unassembled WGS sequence"/>
</dbReference>
<dbReference type="InterPro" id="IPR036397">
    <property type="entry name" value="RNaseH_sf"/>
</dbReference>
<comment type="caution">
    <text evidence="2">The sequence shown here is derived from an EMBL/GenBank/DDBJ whole genome shotgun (WGS) entry which is preliminary data.</text>
</comment>
<dbReference type="InterPro" id="IPR012337">
    <property type="entry name" value="RNaseH-like_sf"/>
</dbReference>
<protein>
    <recommendedName>
        <fullName evidence="1">Integrase catalytic domain-containing protein</fullName>
    </recommendedName>
</protein>
<sequence>MQGWTRNGVYEWPSHAQPKKPPIIAFSSVKASLPDWHHRLGHPSLKIVSKLVSSQALSVASSSNSSNSCNACQLNKTHKLPFLVSTVVSSKPLEIIYSDVWSSPIISKDDYKYYVLFVDHFTKYMWMYPLKNKSDVHDVFGRFKTLVEKFFKNSIISFYSDNGGEYIALRKTLAQHGISHFTTPPHTPEHNGVSEHRHRHIVETGMSILTHAPYPSHSGPMHSPRLCI</sequence>
<name>A0AA39W0N1_ACESA</name>
<reference evidence="2" key="1">
    <citation type="journal article" date="2022" name="Plant J.">
        <title>Strategies of tolerance reflected in two North American maple genomes.</title>
        <authorList>
            <person name="McEvoy S.L."/>
            <person name="Sezen U.U."/>
            <person name="Trouern-Trend A."/>
            <person name="McMahon S.M."/>
            <person name="Schaberg P.G."/>
            <person name="Yang J."/>
            <person name="Wegrzyn J.L."/>
            <person name="Swenson N.G."/>
        </authorList>
    </citation>
    <scope>NUCLEOTIDE SEQUENCE</scope>
    <source>
        <strain evidence="2">NS2018</strain>
    </source>
</reference>
<dbReference type="PANTHER" id="PTHR42648">
    <property type="entry name" value="TRANSPOSASE, PUTATIVE-RELATED"/>
    <property type="match status" value="1"/>
</dbReference>
<dbReference type="EMBL" id="JAUESC010000004">
    <property type="protein sequence ID" value="KAK0598258.1"/>
    <property type="molecule type" value="Genomic_DNA"/>
</dbReference>
<dbReference type="PANTHER" id="PTHR42648:SF26">
    <property type="entry name" value="INTEGRASE CATALYTIC DOMAIN-CONTAINING PROTEIN"/>
    <property type="match status" value="1"/>
</dbReference>
<organism evidence="2 3">
    <name type="scientific">Acer saccharum</name>
    <name type="common">Sugar maple</name>
    <dbReference type="NCBI Taxonomy" id="4024"/>
    <lineage>
        <taxon>Eukaryota</taxon>
        <taxon>Viridiplantae</taxon>
        <taxon>Streptophyta</taxon>
        <taxon>Embryophyta</taxon>
        <taxon>Tracheophyta</taxon>
        <taxon>Spermatophyta</taxon>
        <taxon>Magnoliopsida</taxon>
        <taxon>eudicotyledons</taxon>
        <taxon>Gunneridae</taxon>
        <taxon>Pentapetalae</taxon>
        <taxon>rosids</taxon>
        <taxon>malvids</taxon>
        <taxon>Sapindales</taxon>
        <taxon>Sapindaceae</taxon>
        <taxon>Hippocastanoideae</taxon>
        <taxon>Acereae</taxon>
        <taxon>Acer</taxon>
    </lineage>
</organism>
<dbReference type="Pfam" id="PF00665">
    <property type="entry name" value="rve"/>
    <property type="match status" value="1"/>
</dbReference>
<dbReference type="InterPro" id="IPR039537">
    <property type="entry name" value="Retrotran_Ty1/copia-like"/>
</dbReference>
<proteinExistence type="predicted"/>
<reference evidence="2" key="2">
    <citation type="submission" date="2023-06" db="EMBL/GenBank/DDBJ databases">
        <authorList>
            <person name="Swenson N.G."/>
            <person name="Wegrzyn J.L."/>
            <person name="Mcevoy S.L."/>
        </authorList>
    </citation>
    <scope>NUCLEOTIDE SEQUENCE</scope>
    <source>
        <strain evidence="2">NS2018</strain>
        <tissue evidence="2">Leaf</tissue>
    </source>
</reference>
<accession>A0AA39W0N1</accession>
<dbReference type="GO" id="GO:0015074">
    <property type="term" value="P:DNA integration"/>
    <property type="evidence" value="ECO:0007669"/>
    <property type="project" value="InterPro"/>
</dbReference>
<dbReference type="Gene3D" id="3.30.420.10">
    <property type="entry name" value="Ribonuclease H-like superfamily/Ribonuclease H"/>
    <property type="match status" value="1"/>
</dbReference>
<evidence type="ECO:0000313" key="3">
    <source>
        <dbReference type="Proteomes" id="UP001168877"/>
    </source>
</evidence>
<dbReference type="InterPro" id="IPR025724">
    <property type="entry name" value="GAG-pre-integrase_dom"/>
</dbReference>
<dbReference type="SUPFAM" id="SSF53098">
    <property type="entry name" value="Ribonuclease H-like"/>
    <property type="match status" value="1"/>
</dbReference>
<dbReference type="InterPro" id="IPR001584">
    <property type="entry name" value="Integrase_cat-core"/>
</dbReference>
<gene>
    <name evidence="2" type="ORF">LWI29_033060</name>
</gene>
<dbReference type="PROSITE" id="PS50994">
    <property type="entry name" value="INTEGRASE"/>
    <property type="match status" value="1"/>
</dbReference>
<dbReference type="Pfam" id="PF13976">
    <property type="entry name" value="gag_pre-integrs"/>
    <property type="match status" value="1"/>
</dbReference>